<evidence type="ECO:0000313" key="6">
    <source>
        <dbReference type="Proteomes" id="UP000322553"/>
    </source>
</evidence>
<dbReference type="Gene3D" id="3.40.50.720">
    <property type="entry name" value="NAD(P)-binding Rossmann-like Domain"/>
    <property type="match status" value="2"/>
</dbReference>
<dbReference type="Pfam" id="PF00389">
    <property type="entry name" value="2-Hacid_dh"/>
    <property type="match status" value="1"/>
</dbReference>
<dbReference type="PANTHER" id="PTHR43761">
    <property type="entry name" value="D-ISOMER SPECIFIC 2-HYDROXYACID DEHYDROGENASE FAMILY PROTEIN (AFU_ORTHOLOGUE AFUA_1G13630)"/>
    <property type="match status" value="1"/>
</dbReference>
<dbReference type="InterPro" id="IPR036291">
    <property type="entry name" value="NAD(P)-bd_dom_sf"/>
</dbReference>
<dbReference type="InterPro" id="IPR006139">
    <property type="entry name" value="D-isomer_2_OHA_DH_cat_dom"/>
</dbReference>
<evidence type="ECO:0000256" key="4">
    <source>
        <dbReference type="RuleBase" id="RU003719"/>
    </source>
</evidence>
<name>A0A1S1P0F0_9GAMM</name>
<dbReference type="GO" id="GO:0016616">
    <property type="term" value="F:oxidoreductase activity, acting on the CH-OH group of donors, NAD or NADP as acceptor"/>
    <property type="evidence" value="ECO:0007669"/>
    <property type="project" value="InterPro"/>
</dbReference>
<dbReference type="Pfam" id="PF02826">
    <property type="entry name" value="2-Hacid_dh_C"/>
    <property type="match status" value="1"/>
</dbReference>
<evidence type="ECO:0000256" key="2">
    <source>
        <dbReference type="ARBA" id="ARBA00023002"/>
    </source>
</evidence>
<proteinExistence type="inferred from homology"/>
<dbReference type="AlphaFoldDB" id="A0A1S1P0F0"/>
<keyword evidence="3" id="KW-0520">NAD</keyword>
<dbReference type="SUPFAM" id="SSF51735">
    <property type="entry name" value="NAD(P)-binding Rossmann-fold domains"/>
    <property type="match status" value="1"/>
</dbReference>
<evidence type="ECO:0000256" key="3">
    <source>
        <dbReference type="ARBA" id="ARBA00023027"/>
    </source>
</evidence>
<sequence length="316" mass="34413">MKAVILDADSLGEGVDLTPLRARVDQLEVWPSTAPEQVGHRLQAADIALTNKVVLDATTIETLPRLKLICVMATGTNNIDTESAVRHGIAVRNVAAYGTESVAQHVMMMMLSLAVRLPLYQQDVKQGQWQQAPFFCLMHHPVMQLSCRHLVLVGQGELGNRVAELAKAFNMKVSFAARPGNEKNDKRPSLAELAPQADVLSLHCPLTPQTTHLVDKHVLGQLKDHTLLINCARGGIIDEVAALEALEAGRLGGLGVDVLPEEPPCHGHPLLEASGRENLNLIVTPHNAWITLQARQRIIELSADNIDEFAVGMKLQ</sequence>
<dbReference type="OrthoDB" id="9805416at2"/>
<comment type="similarity">
    <text evidence="1 4">Belongs to the D-isomer specific 2-hydroxyacid dehydrogenase family.</text>
</comment>
<keyword evidence="2 4" id="KW-0560">Oxidoreductase</keyword>
<dbReference type="SUPFAM" id="SSF52283">
    <property type="entry name" value="Formate/glycerate dehydrogenase catalytic domain-like"/>
    <property type="match status" value="1"/>
</dbReference>
<protein>
    <submittedName>
        <fullName evidence="5">D-2-hydroxyacid dehydrogenase</fullName>
    </submittedName>
</protein>
<reference evidence="5 6" key="1">
    <citation type="submission" date="2019-08" db="EMBL/GenBank/DDBJ databases">
        <title>Complete genome sequence of Kushneria sp. YCWA18, a halophilic phosphate-solubilizing bacterium isolated from Daqiao saltern in China.</title>
        <authorList>
            <person name="Du G.-X."/>
            <person name="Qu L.-Y."/>
        </authorList>
    </citation>
    <scope>NUCLEOTIDE SEQUENCE [LARGE SCALE GENOMIC DNA]</scope>
    <source>
        <strain evidence="5 6">YCWA18</strain>
    </source>
</reference>
<dbReference type="Proteomes" id="UP000322553">
    <property type="component" value="Chromosome"/>
</dbReference>
<organism evidence="5 6">
    <name type="scientific">Kushneria phosphatilytica</name>
    <dbReference type="NCBI Taxonomy" id="657387"/>
    <lineage>
        <taxon>Bacteria</taxon>
        <taxon>Pseudomonadati</taxon>
        <taxon>Pseudomonadota</taxon>
        <taxon>Gammaproteobacteria</taxon>
        <taxon>Oceanospirillales</taxon>
        <taxon>Halomonadaceae</taxon>
        <taxon>Kushneria</taxon>
    </lineage>
</organism>
<dbReference type="PANTHER" id="PTHR43761:SF1">
    <property type="entry name" value="D-ISOMER SPECIFIC 2-HYDROXYACID DEHYDROGENASE CATALYTIC DOMAIN-CONTAINING PROTEIN-RELATED"/>
    <property type="match status" value="1"/>
</dbReference>
<accession>A0A1S1P0F0</accession>
<dbReference type="CDD" id="cd12162">
    <property type="entry name" value="2-Hacid_dh_4"/>
    <property type="match status" value="1"/>
</dbReference>
<dbReference type="STRING" id="657387.BH688_04570"/>
<evidence type="ECO:0000313" key="5">
    <source>
        <dbReference type="EMBL" id="QEL11138.1"/>
    </source>
</evidence>
<dbReference type="RefSeq" id="WP_070977492.1">
    <property type="nucleotide sequence ID" value="NZ_CP043420.1"/>
</dbReference>
<dbReference type="GO" id="GO:0051287">
    <property type="term" value="F:NAD binding"/>
    <property type="evidence" value="ECO:0007669"/>
    <property type="project" value="InterPro"/>
</dbReference>
<dbReference type="InterPro" id="IPR050418">
    <property type="entry name" value="D-iso_2-hydroxyacid_DH_PdxB"/>
</dbReference>
<dbReference type="InterPro" id="IPR006140">
    <property type="entry name" value="D-isomer_DH_NAD-bd"/>
</dbReference>
<gene>
    <name evidence="5" type="ORF">FY550_08320</name>
</gene>
<dbReference type="EMBL" id="CP043420">
    <property type="protein sequence ID" value="QEL11138.1"/>
    <property type="molecule type" value="Genomic_DNA"/>
</dbReference>
<evidence type="ECO:0000256" key="1">
    <source>
        <dbReference type="ARBA" id="ARBA00005854"/>
    </source>
</evidence>
<keyword evidence="6" id="KW-1185">Reference proteome</keyword>
<dbReference type="KEGG" id="kuy:FY550_08320"/>